<dbReference type="Pfam" id="PF00702">
    <property type="entry name" value="Hydrolase"/>
    <property type="match status" value="1"/>
</dbReference>
<accession>A0ABS5VZ83</accession>
<comment type="catalytic activity">
    <reaction evidence="1">
        <text>2-phosphoglycolate + H2O = glycolate + phosphate</text>
        <dbReference type="Rhea" id="RHEA:14369"/>
        <dbReference type="ChEBI" id="CHEBI:15377"/>
        <dbReference type="ChEBI" id="CHEBI:29805"/>
        <dbReference type="ChEBI" id="CHEBI:43474"/>
        <dbReference type="ChEBI" id="CHEBI:58033"/>
        <dbReference type="EC" id="3.1.3.18"/>
    </reaction>
</comment>
<organism evidence="5 6">
    <name type="scientific">Croceibacterium selenioxidans</name>
    <dbReference type="NCBI Taxonomy" id="2838833"/>
    <lineage>
        <taxon>Bacteria</taxon>
        <taxon>Pseudomonadati</taxon>
        <taxon>Pseudomonadota</taxon>
        <taxon>Alphaproteobacteria</taxon>
        <taxon>Sphingomonadales</taxon>
        <taxon>Erythrobacteraceae</taxon>
        <taxon>Croceibacterium</taxon>
    </lineage>
</organism>
<comment type="caution">
    <text evidence="5">The sequence shown here is derived from an EMBL/GenBank/DDBJ whole genome shotgun (WGS) entry which is preliminary data.</text>
</comment>
<dbReference type="SFLD" id="SFLDG01129">
    <property type="entry name" value="C1.5:_HAD__Beta-PGM__Phosphata"/>
    <property type="match status" value="1"/>
</dbReference>
<comment type="pathway">
    <text evidence="2">Organic acid metabolism; glycolate biosynthesis; glycolate from 2-phosphoglycolate: step 1/1.</text>
</comment>
<dbReference type="InterPro" id="IPR036412">
    <property type="entry name" value="HAD-like_sf"/>
</dbReference>
<name>A0ABS5VZ83_9SPHN</name>
<keyword evidence="5" id="KW-0378">Hydrolase</keyword>
<protein>
    <recommendedName>
        <fullName evidence="4">phosphoglycolate phosphatase</fullName>
        <ecNumber evidence="4">3.1.3.18</ecNumber>
    </recommendedName>
</protein>
<dbReference type="RefSeq" id="WP_214533962.1">
    <property type="nucleotide sequence ID" value="NZ_JAHFVK010000001.1"/>
</dbReference>
<dbReference type="SUPFAM" id="SSF56784">
    <property type="entry name" value="HAD-like"/>
    <property type="match status" value="1"/>
</dbReference>
<dbReference type="PANTHER" id="PTHR43434">
    <property type="entry name" value="PHOSPHOGLYCOLATE PHOSPHATASE"/>
    <property type="match status" value="1"/>
</dbReference>
<comment type="similarity">
    <text evidence="3">Belongs to the HAD-like hydrolase superfamily. CbbY/CbbZ/Gph/YieH family.</text>
</comment>
<evidence type="ECO:0000256" key="2">
    <source>
        <dbReference type="ARBA" id="ARBA00004818"/>
    </source>
</evidence>
<evidence type="ECO:0000313" key="6">
    <source>
        <dbReference type="Proteomes" id="UP000811255"/>
    </source>
</evidence>
<dbReference type="SFLD" id="SFLDS00003">
    <property type="entry name" value="Haloacid_Dehalogenase"/>
    <property type="match status" value="1"/>
</dbReference>
<dbReference type="Gene3D" id="3.40.50.1000">
    <property type="entry name" value="HAD superfamily/HAD-like"/>
    <property type="match status" value="1"/>
</dbReference>
<evidence type="ECO:0000313" key="5">
    <source>
        <dbReference type="EMBL" id="MBT2132830.1"/>
    </source>
</evidence>
<dbReference type="GO" id="GO:0016787">
    <property type="term" value="F:hydrolase activity"/>
    <property type="evidence" value="ECO:0007669"/>
    <property type="project" value="UniProtKB-KW"/>
</dbReference>
<proteinExistence type="inferred from homology"/>
<keyword evidence="6" id="KW-1185">Reference proteome</keyword>
<reference evidence="5 6" key="1">
    <citation type="submission" date="2021-05" db="EMBL/GenBank/DDBJ databases">
        <title>Croceibacterium sp. LX-88 genome sequence.</title>
        <authorList>
            <person name="Luo X."/>
        </authorList>
    </citation>
    <scope>NUCLEOTIDE SEQUENCE [LARGE SCALE GENOMIC DNA]</scope>
    <source>
        <strain evidence="5 6">LX-88</strain>
    </source>
</reference>
<dbReference type="Proteomes" id="UP000811255">
    <property type="component" value="Unassembled WGS sequence"/>
</dbReference>
<dbReference type="InterPro" id="IPR023214">
    <property type="entry name" value="HAD_sf"/>
</dbReference>
<dbReference type="PANTHER" id="PTHR43434:SF1">
    <property type="entry name" value="PHOSPHOGLYCOLATE PHOSPHATASE"/>
    <property type="match status" value="1"/>
</dbReference>
<dbReference type="EC" id="3.1.3.18" evidence="4"/>
<evidence type="ECO:0000256" key="1">
    <source>
        <dbReference type="ARBA" id="ARBA00000830"/>
    </source>
</evidence>
<dbReference type="EMBL" id="JAHFVK010000001">
    <property type="protein sequence ID" value="MBT2132830.1"/>
    <property type="molecule type" value="Genomic_DNA"/>
</dbReference>
<evidence type="ECO:0000256" key="3">
    <source>
        <dbReference type="ARBA" id="ARBA00006171"/>
    </source>
</evidence>
<dbReference type="InterPro" id="IPR050155">
    <property type="entry name" value="HAD-like_hydrolase_sf"/>
</dbReference>
<sequence length="231" mass="26218">MRVDWSGIKLVIFDVDGTLYDQWPLRLDMARALVADSVQQRSLDTIRILSTFRKVRESLGNARSPGVSGEQYRRTARDRGCSEAHVRTIVERWIEQEPLSRLRRRRTPGACELFAALRKKGRTIAAWSDYPVESKLSKLELTADIAVCSSDPAVNRFKPDPAGLQLILDRTATSPHQAIVVGDRFDRDWEAARSISVPTLIRSFRSNDRSPTFRDFRDHVFAPILTESGHA</sequence>
<evidence type="ECO:0000256" key="4">
    <source>
        <dbReference type="ARBA" id="ARBA00013078"/>
    </source>
</evidence>
<gene>
    <name evidence="5" type="ORF">KK137_00655</name>
</gene>